<organism evidence="1 2">
    <name type="scientific">Propioniciclava coleopterorum</name>
    <dbReference type="NCBI Taxonomy" id="2714937"/>
    <lineage>
        <taxon>Bacteria</taxon>
        <taxon>Bacillati</taxon>
        <taxon>Actinomycetota</taxon>
        <taxon>Actinomycetes</taxon>
        <taxon>Propionibacteriales</taxon>
        <taxon>Propionibacteriaceae</taxon>
        <taxon>Propioniciclava</taxon>
    </lineage>
</organism>
<dbReference type="RefSeq" id="WP_166233245.1">
    <property type="nucleotide sequence ID" value="NZ_CP049865.1"/>
</dbReference>
<dbReference type="EMBL" id="CP049865">
    <property type="protein sequence ID" value="QIK72165.1"/>
    <property type="molecule type" value="Genomic_DNA"/>
</dbReference>
<dbReference type="Proteomes" id="UP000501058">
    <property type="component" value="Chromosome"/>
</dbReference>
<keyword evidence="2" id="KW-1185">Reference proteome</keyword>
<dbReference type="KEGG" id="prv:G7070_07660"/>
<accession>A0A6G7Y5S9</accession>
<evidence type="ECO:0000313" key="2">
    <source>
        <dbReference type="Proteomes" id="UP000501058"/>
    </source>
</evidence>
<reference evidence="1 2" key="1">
    <citation type="submission" date="2020-03" db="EMBL/GenBank/DDBJ databases">
        <title>Propioniciclava sp. nov., isolated from Hydrophilus acuminatus.</title>
        <authorList>
            <person name="Hyun D.-W."/>
            <person name="Bae J.-W."/>
        </authorList>
    </citation>
    <scope>NUCLEOTIDE SEQUENCE [LARGE SCALE GENOMIC DNA]</scope>
    <source>
        <strain evidence="1 2">HDW11</strain>
    </source>
</reference>
<evidence type="ECO:0000313" key="1">
    <source>
        <dbReference type="EMBL" id="QIK72165.1"/>
    </source>
</evidence>
<proteinExistence type="predicted"/>
<sequence>MRTVIGADGVRHPVSAEVEEFLAGLDDLSVRELVLVLASYSPEAMRALQLLATPDNTHVETELVRMVDAAISGVDLDYGDPFSYDEDDDDGITAVDEVLDELERHLDQGAHPIVGQVLEHLLARIGDLGQSSDNAGALVGVAERACELYARAVEGHPDPTALARWILGFRMEYGWPSLTLATVAHALDDPAWVAYRDRVAALAGNAPAGDPYRDEVAAMLLELADHDGDTDAAVTLLSCGPTPYYGEIVGRLQAAGQTALALHWLDRAVAAHAVGHPWQALHTTVSAPVATRAYLDAGRPDAALAVARDQFAVDLSETAYRLLCAVADESGDLAEQRTWAIEEATSRAGAGGHHLIWLHLSDGNLTDAWAAADAHGAGQAWRELVDASEDDYPLRAARLCLAQAEAQLTTPNSKQYPSIVALLVRARSLYDKAGHNEEAVSHLIRLREAYRRRPALMAELNRAHLP</sequence>
<gene>
    <name evidence="1" type="ORF">G7070_07660</name>
</gene>
<dbReference type="AlphaFoldDB" id="A0A6G7Y5S9"/>
<name>A0A6G7Y5S9_9ACTN</name>
<protein>
    <submittedName>
        <fullName evidence="1">Uncharacterized protein</fullName>
    </submittedName>
</protein>